<gene>
    <name evidence="1" type="ORF">FHS03_003084</name>
</gene>
<evidence type="ECO:0000313" key="1">
    <source>
        <dbReference type="EMBL" id="MBB3120025.1"/>
    </source>
</evidence>
<proteinExistence type="predicted"/>
<organism evidence="1 2">
    <name type="scientific">Pseudoduganella violacea</name>
    <dbReference type="NCBI Taxonomy" id="1715466"/>
    <lineage>
        <taxon>Bacteria</taxon>
        <taxon>Pseudomonadati</taxon>
        <taxon>Pseudomonadota</taxon>
        <taxon>Betaproteobacteria</taxon>
        <taxon>Burkholderiales</taxon>
        <taxon>Oxalobacteraceae</taxon>
        <taxon>Telluria group</taxon>
        <taxon>Pseudoduganella</taxon>
    </lineage>
</organism>
<reference evidence="1 2" key="1">
    <citation type="submission" date="2020-08" db="EMBL/GenBank/DDBJ databases">
        <title>Genomic Encyclopedia of Type Strains, Phase III (KMG-III): the genomes of soil and plant-associated and newly described type strains.</title>
        <authorList>
            <person name="Whitman W."/>
        </authorList>
    </citation>
    <scope>NUCLEOTIDE SEQUENCE [LARGE SCALE GENOMIC DNA]</scope>
    <source>
        <strain evidence="1 2">CECT 8897</strain>
    </source>
</reference>
<comment type="caution">
    <text evidence="1">The sequence shown here is derived from an EMBL/GenBank/DDBJ whole genome shotgun (WGS) entry which is preliminary data.</text>
</comment>
<sequence>MQALSVFIIDGVYGFDEGGEIYFFPSKKAQKSLPHYPANDKVGIGFSNSDTAISMFGLREDLKKIDLHAICAVRGLAKIEASIIMFGEGPARPWYTMKLERVIWHSPAQMVPCRPEY</sequence>
<accession>A0A7W5BBY9</accession>
<dbReference type="EMBL" id="JACHXD010000008">
    <property type="protein sequence ID" value="MBB3120025.1"/>
    <property type="molecule type" value="Genomic_DNA"/>
</dbReference>
<dbReference type="AlphaFoldDB" id="A0A7W5BBY9"/>
<dbReference type="RefSeq" id="WP_183441817.1">
    <property type="nucleotide sequence ID" value="NZ_JACHXD010000008.1"/>
</dbReference>
<keyword evidence="2" id="KW-1185">Reference proteome</keyword>
<name>A0A7W5BBY9_9BURK</name>
<evidence type="ECO:0000313" key="2">
    <source>
        <dbReference type="Proteomes" id="UP000541535"/>
    </source>
</evidence>
<dbReference type="Proteomes" id="UP000541535">
    <property type="component" value="Unassembled WGS sequence"/>
</dbReference>
<protein>
    <submittedName>
        <fullName evidence="1">Uncharacterized protein</fullName>
    </submittedName>
</protein>